<dbReference type="Pfam" id="PF03101">
    <property type="entry name" value="FAR1"/>
    <property type="match status" value="1"/>
</dbReference>
<keyword evidence="3 5" id="KW-0863">Zinc-finger</keyword>
<dbReference type="GeneID" id="109724740"/>
<dbReference type="RefSeq" id="XP_020109252.1">
    <property type="nucleotide sequence ID" value="XM_020253663.1"/>
</dbReference>
<reference evidence="8" key="1">
    <citation type="journal article" date="2015" name="Nat. Genet.">
        <title>The pineapple genome and the evolution of CAM photosynthesis.</title>
        <authorList>
            <person name="Ming R."/>
            <person name="VanBuren R."/>
            <person name="Wai C.M."/>
            <person name="Tang H."/>
            <person name="Schatz M.C."/>
            <person name="Bowers J.E."/>
            <person name="Lyons E."/>
            <person name="Wang M.L."/>
            <person name="Chen J."/>
            <person name="Biggers E."/>
            <person name="Zhang J."/>
            <person name="Huang L."/>
            <person name="Zhang L."/>
            <person name="Miao W."/>
            <person name="Zhang J."/>
            <person name="Ye Z."/>
            <person name="Miao C."/>
            <person name="Lin Z."/>
            <person name="Wang H."/>
            <person name="Zhou H."/>
            <person name="Yim W.C."/>
            <person name="Priest H.D."/>
            <person name="Zheng C."/>
            <person name="Woodhouse M."/>
            <person name="Edger P.P."/>
            <person name="Guyot R."/>
            <person name="Guo H.B."/>
            <person name="Guo H."/>
            <person name="Zheng G."/>
            <person name="Singh R."/>
            <person name="Sharma A."/>
            <person name="Min X."/>
            <person name="Zheng Y."/>
            <person name="Lee H."/>
            <person name="Gurtowski J."/>
            <person name="Sedlazeck F.J."/>
            <person name="Harkess A."/>
            <person name="McKain M.R."/>
            <person name="Liao Z."/>
            <person name="Fang J."/>
            <person name="Liu J."/>
            <person name="Zhang X."/>
            <person name="Zhang Q."/>
            <person name="Hu W."/>
            <person name="Qin Y."/>
            <person name="Wang K."/>
            <person name="Chen L.Y."/>
            <person name="Shirley N."/>
            <person name="Lin Y.R."/>
            <person name="Liu L.Y."/>
            <person name="Hernandez A.G."/>
            <person name="Wright C.L."/>
            <person name="Bulone V."/>
            <person name="Tuskan G.A."/>
            <person name="Heath K."/>
            <person name="Zee F."/>
            <person name="Moore P.H."/>
            <person name="Sunkar R."/>
            <person name="Leebens-Mack J.H."/>
            <person name="Mockler T."/>
            <person name="Bennetzen J.L."/>
            <person name="Freeling M."/>
            <person name="Sankoff D."/>
            <person name="Paterson A.H."/>
            <person name="Zhu X."/>
            <person name="Yang X."/>
            <person name="Smith J.A."/>
            <person name="Cushman J.C."/>
            <person name="Paull R.E."/>
            <person name="Yu Q."/>
        </authorList>
    </citation>
    <scope>NUCLEOTIDE SEQUENCE [LARGE SCALE GENOMIC DNA]</scope>
    <source>
        <strain evidence="8">cv. F153</strain>
    </source>
</reference>
<dbReference type="PANTHER" id="PTHR31669:SF162">
    <property type="entry name" value="PROTEIN FAR1-RELATED SEQUENCE"/>
    <property type="match status" value="1"/>
</dbReference>
<dbReference type="Pfam" id="PF10551">
    <property type="entry name" value="MULE"/>
    <property type="match status" value="1"/>
</dbReference>
<dbReference type="PANTHER" id="PTHR31669">
    <property type="entry name" value="PROTEIN FAR1-RELATED SEQUENCE 10-RELATED"/>
    <property type="match status" value="1"/>
</dbReference>
<feature type="domain" description="SWIM-type" evidence="7">
    <location>
        <begin position="875"/>
        <end position="922"/>
    </location>
</feature>
<dbReference type="SMART" id="SM00575">
    <property type="entry name" value="ZnF_PMZ"/>
    <property type="match status" value="1"/>
</dbReference>
<feature type="region of interest" description="Disordered" evidence="6">
    <location>
        <begin position="233"/>
        <end position="257"/>
    </location>
</feature>
<comment type="similarity">
    <text evidence="1">Belongs to the FHY3/FAR1 family.</text>
</comment>
<dbReference type="InterPro" id="IPR006564">
    <property type="entry name" value="Znf_PMZ"/>
</dbReference>
<dbReference type="PROSITE" id="PS50966">
    <property type="entry name" value="ZF_SWIM"/>
    <property type="match status" value="1"/>
</dbReference>
<protein>
    <submittedName>
        <fullName evidence="9">Protein FAR1-RELATED SEQUENCE 5-like</fullName>
    </submittedName>
</protein>
<feature type="compositionally biased region" description="Basic and acidic residues" evidence="6">
    <location>
        <begin position="43"/>
        <end position="54"/>
    </location>
</feature>
<evidence type="ECO:0000256" key="6">
    <source>
        <dbReference type="SAM" id="MobiDB-lite"/>
    </source>
</evidence>
<proteinExistence type="inferred from homology"/>
<organism evidence="8 9">
    <name type="scientific">Ananas comosus</name>
    <name type="common">Pineapple</name>
    <name type="synonym">Ananas ananas</name>
    <dbReference type="NCBI Taxonomy" id="4615"/>
    <lineage>
        <taxon>Eukaryota</taxon>
        <taxon>Viridiplantae</taxon>
        <taxon>Streptophyta</taxon>
        <taxon>Embryophyta</taxon>
        <taxon>Tracheophyta</taxon>
        <taxon>Spermatophyta</taxon>
        <taxon>Magnoliopsida</taxon>
        <taxon>Liliopsida</taxon>
        <taxon>Poales</taxon>
        <taxon>Bromeliaceae</taxon>
        <taxon>Bromelioideae</taxon>
        <taxon>Ananas</taxon>
    </lineage>
</organism>
<evidence type="ECO:0000313" key="8">
    <source>
        <dbReference type="Proteomes" id="UP000515123"/>
    </source>
</evidence>
<sequence length="1195" mass="133716">MVLIAEISDEALRKRGEAKGGCGEMAGEVGVVGAEEEEEAEKDGERTLEPRNVEEPPAEAALKEFKEAAPPPCPGDGKVVHNEYALRVAYIMRSFLHMRQGGGGGGGGGAAAAASPASAAIGGGCGVGEERCRAMMEVVRKENGRWSVSRVALDHSHPLAPPPDPAGTLSSGRLVPAVGMEFDSVSAAKAYYAAYSEKMGFTTNTGSGKRSKVSRILLMQRFMCSKGTFPVPSDGAAMKKKRGPYKKRDHREAEEAKKKDAEVVEVIAIENNSDKDGAANGVKGATLAEKVANSGKISAELGNRNKGEKVPLVSNPGQSRLLRELGIKVSRYSHEERRDIIMKYMQKRSSRQVVDRSIKVPSRQALAERRQRGVGGKFLRKDEMQASNKQEETTEEEPMLPDEVIASSGGVPIVGMVFENEDKAYEYYVRYAVGVGFSVRKGWWDKTAKNITRSRVYVCSKEGFRPKNEAKRPRPETRTGCAARMAIKITSSGKYRVSEYVPDHNHPLAAPFDIQMLKSQKPLSKVSTGSGQNSSLIPNTYKNYLRGKRCKDIKVGDLRTLLEYFQKMKFDNPSSYYAIQVDECDQMTNFFWADTKSMMDYHYFGDVLCFDTTFKINDYGRPFSLFLGVNHHKQTIIFGAALLYDDTVESLKWLFETFKVAMGGKQPKTILTDRYADIGEAIAAKWPGTVHRYCMWQIYQSAVKHLANVFEGSESFERDLSQCIYDFDEEEEFLAAWSSMLEKYNLKDNEWLAKLFEEKGNWALAYGRQTFSADIKSTLRAENLSVVLKEWLASDKDLSHALKMYDILVDERRQMELQADYQASNGTARVPPLRLLWQAANVYTPAVFEMLRREFELFMDCIVYCCGEVGPLSDYVVTVKNKTKEQFVRFDPSEGTVICSCRKYEVVGIQCCHVLKVLDLRSVKELPLQYILRRWRKDVKNGSIRENRGVTAEGESPIASLPKRYSSLCRIFYKIAAKAAENVDTFTLMVNHSDQLLEQVEQILQTRILPKPSLSNAPKEQSHNLIECERIQNDDSNENQKVSGKRKNIVGASRKSQNEVETSCKGHKIRRGQSEEVEVVPRDDELHIAPIGIPPQPRNPPNNQFLAQSHFMPGPYLTAHQFGLGATQSFHPLTQFNQDSSSSTLQQQPFHGNANITQTFAAPDMHALQFVGTNPPLDHQSGDQGHCSIPVWDFL</sequence>
<reference evidence="9" key="2">
    <citation type="submission" date="2025-08" db="UniProtKB">
        <authorList>
            <consortium name="RefSeq"/>
        </authorList>
    </citation>
    <scope>IDENTIFICATION</scope>
    <source>
        <tissue evidence="9">Leaf</tissue>
    </source>
</reference>
<dbReference type="OrthoDB" id="2402896at2759"/>
<keyword evidence="8" id="KW-1185">Reference proteome</keyword>
<keyword evidence="4" id="KW-0862">Zinc</keyword>
<dbReference type="Proteomes" id="UP000515123">
    <property type="component" value="Linkage group 19"/>
</dbReference>
<evidence type="ECO:0000256" key="2">
    <source>
        <dbReference type="ARBA" id="ARBA00022723"/>
    </source>
</evidence>
<feature type="region of interest" description="Disordered" evidence="6">
    <location>
        <begin position="1032"/>
        <end position="1074"/>
    </location>
</feature>
<dbReference type="GO" id="GO:0008270">
    <property type="term" value="F:zinc ion binding"/>
    <property type="evidence" value="ECO:0007669"/>
    <property type="project" value="UniProtKB-KW"/>
</dbReference>
<dbReference type="InterPro" id="IPR007527">
    <property type="entry name" value="Znf_SWIM"/>
</dbReference>
<keyword evidence="2" id="KW-0479">Metal-binding</keyword>
<evidence type="ECO:0000256" key="1">
    <source>
        <dbReference type="ARBA" id="ARBA00005889"/>
    </source>
</evidence>
<feature type="compositionally biased region" description="Basic residues" evidence="6">
    <location>
        <begin position="238"/>
        <end position="249"/>
    </location>
</feature>
<evidence type="ECO:0000256" key="3">
    <source>
        <dbReference type="ARBA" id="ARBA00022771"/>
    </source>
</evidence>
<evidence type="ECO:0000259" key="7">
    <source>
        <dbReference type="PROSITE" id="PS50966"/>
    </source>
</evidence>
<dbReference type="GO" id="GO:0006355">
    <property type="term" value="P:regulation of DNA-templated transcription"/>
    <property type="evidence" value="ECO:0007669"/>
    <property type="project" value="InterPro"/>
</dbReference>
<name>A0A6P5GN81_ANACO</name>
<dbReference type="Pfam" id="PF04434">
    <property type="entry name" value="SWIM"/>
    <property type="match status" value="1"/>
</dbReference>
<feature type="region of interest" description="Disordered" evidence="6">
    <location>
        <begin position="34"/>
        <end position="56"/>
    </location>
</feature>
<dbReference type="AlphaFoldDB" id="A0A6P5GN81"/>
<evidence type="ECO:0000256" key="4">
    <source>
        <dbReference type="ARBA" id="ARBA00022833"/>
    </source>
</evidence>
<dbReference type="InterPro" id="IPR004330">
    <property type="entry name" value="FAR1_DNA_bnd_dom"/>
</dbReference>
<accession>A0A6P5GN81</accession>
<evidence type="ECO:0000256" key="5">
    <source>
        <dbReference type="PROSITE-ProRule" id="PRU00325"/>
    </source>
</evidence>
<dbReference type="InterPro" id="IPR031052">
    <property type="entry name" value="FHY3/FAR1"/>
</dbReference>
<evidence type="ECO:0000313" key="9">
    <source>
        <dbReference type="RefSeq" id="XP_020109252.1"/>
    </source>
</evidence>
<gene>
    <name evidence="9" type="primary">LOC109724740</name>
</gene>
<dbReference type="InterPro" id="IPR018289">
    <property type="entry name" value="MULE_transposase_dom"/>
</dbReference>